<keyword evidence="1" id="KW-0812">Transmembrane</keyword>
<dbReference type="EMBL" id="LYPC01000027">
    <property type="protein sequence ID" value="OCT11904.1"/>
    <property type="molecule type" value="Genomic_DNA"/>
</dbReference>
<dbReference type="Proteomes" id="UP000093309">
    <property type="component" value="Unassembled WGS sequence"/>
</dbReference>
<keyword evidence="1" id="KW-1133">Transmembrane helix</keyword>
<feature type="transmembrane region" description="Helical" evidence="1">
    <location>
        <begin position="51"/>
        <end position="68"/>
    </location>
</feature>
<comment type="caution">
    <text evidence="2">The sequence shown here is derived from an EMBL/GenBank/DDBJ whole genome shotgun (WGS) entry which is preliminary data.</text>
</comment>
<evidence type="ECO:0000313" key="2">
    <source>
        <dbReference type="EMBL" id="OCT11904.1"/>
    </source>
</evidence>
<protein>
    <submittedName>
        <fullName evidence="2">Uncharacterized protein</fullName>
    </submittedName>
</protein>
<evidence type="ECO:0000256" key="1">
    <source>
        <dbReference type="SAM" id="Phobius"/>
    </source>
</evidence>
<keyword evidence="3" id="KW-1185">Reference proteome</keyword>
<proteinExistence type="predicted"/>
<name>A0A1C0ZUY1_9BACL</name>
<accession>A0A1C0ZUY1</accession>
<dbReference type="RefSeq" id="WP_065855701.1">
    <property type="nucleotide sequence ID" value="NZ_LYPC01000027.1"/>
</dbReference>
<sequence length="87" mass="10206">MKDSHKAIWLKRKNLGRPKYLLYFGLLPWGVGLTVLTSLFEFLSFGSLNPIWVPIRLIIFFFIGFFVANGRWVAMEYRFEAPGPRRP</sequence>
<evidence type="ECO:0000313" key="3">
    <source>
        <dbReference type="Proteomes" id="UP000093309"/>
    </source>
</evidence>
<reference evidence="3" key="1">
    <citation type="submission" date="2016-05" db="EMBL/GenBank/DDBJ databases">
        <title>Paenibacillus oryzae. sp. nov., isolated from the rice root.</title>
        <authorList>
            <person name="Zhang J."/>
            <person name="Zhang X."/>
        </authorList>
    </citation>
    <scope>NUCLEOTIDE SEQUENCE [LARGE SCALE GENOMIC DNA]</scope>
    <source>
        <strain evidence="3">KCTC13222</strain>
    </source>
</reference>
<dbReference type="AlphaFoldDB" id="A0A1C0ZUY1"/>
<organism evidence="2 3">
    <name type="scientific">Paenibacillus pectinilyticus</name>
    <dbReference type="NCBI Taxonomy" id="512399"/>
    <lineage>
        <taxon>Bacteria</taxon>
        <taxon>Bacillati</taxon>
        <taxon>Bacillota</taxon>
        <taxon>Bacilli</taxon>
        <taxon>Bacillales</taxon>
        <taxon>Paenibacillaceae</taxon>
        <taxon>Paenibacillus</taxon>
    </lineage>
</organism>
<feature type="transmembrane region" description="Helical" evidence="1">
    <location>
        <begin position="20"/>
        <end position="45"/>
    </location>
</feature>
<keyword evidence="1" id="KW-0472">Membrane</keyword>
<gene>
    <name evidence="2" type="ORF">A8709_29005</name>
</gene>